<comment type="subcellular location">
    <subcellularLocation>
        <location evidence="1">Membrane</location>
        <topology evidence="1">Multi-pass membrane protein</topology>
    </subcellularLocation>
</comment>
<keyword evidence="2" id="KW-0813">Transport</keyword>
<keyword evidence="9" id="KW-1185">Reference proteome</keyword>
<name>A0A9X3YLR9_9GAMM</name>
<evidence type="ECO:0000256" key="6">
    <source>
        <dbReference type="SAM" id="Phobius"/>
    </source>
</evidence>
<keyword evidence="3 6" id="KW-0812">Transmembrane</keyword>
<dbReference type="AlphaFoldDB" id="A0A9X3YLR9"/>
<dbReference type="GO" id="GO:0006882">
    <property type="term" value="P:intracellular zinc ion homeostasis"/>
    <property type="evidence" value="ECO:0007669"/>
    <property type="project" value="TreeGrafter"/>
</dbReference>
<feature type="transmembrane region" description="Helical" evidence="6">
    <location>
        <begin position="44"/>
        <end position="64"/>
    </location>
</feature>
<evidence type="ECO:0000256" key="4">
    <source>
        <dbReference type="ARBA" id="ARBA00022989"/>
    </source>
</evidence>
<protein>
    <submittedName>
        <fullName evidence="8">Cation transporter</fullName>
    </submittedName>
</protein>
<proteinExistence type="predicted"/>
<dbReference type="GO" id="GO:0015341">
    <property type="term" value="F:zinc efflux antiporter activity"/>
    <property type="evidence" value="ECO:0007669"/>
    <property type="project" value="TreeGrafter"/>
</dbReference>
<accession>A0A9X3YLR9</accession>
<dbReference type="PANTHER" id="PTHR43840">
    <property type="entry name" value="MITOCHONDRIAL METAL TRANSPORTER 1-RELATED"/>
    <property type="match status" value="1"/>
</dbReference>
<dbReference type="Pfam" id="PF01545">
    <property type="entry name" value="Cation_efflux"/>
    <property type="match status" value="1"/>
</dbReference>
<dbReference type="InterPro" id="IPR027469">
    <property type="entry name" value="Cation_efflux_TMD_sf"/>
</dbReference>
<feature type="transmembrane region" description="Helical" evidence="6">
    <location>
        <begin position="153"/>
        <end position="174"/>
    </location>
</feature>
<organism evidence="8 9">
    <name type="scientific">Tahibacter soli</name>
    <dbReference type="NCBI Taxonomy" id="2983605"/>
    <lineage>
        <taxon>Bacteria</taxon>
        <taxon>Pseudomonadati</taxon>
        <taxon>Pseudomonadota</taxon>
        <taxon>Gammaproteobacteria</taxon>
        <taxon>Lysobacterales</taxon>
        <taxon>Rhodanobacteraceae</taxon>
        <taxon>Tahibacter</taxon>
    </lineage>
</organism>
<dbReference type="EMBL" id="JAOVZO020000018">
    <property type="protein sequence ID" value="MDC8014664.1"/>
    <property type="molecule type" value="Genomic_DNA"/>
</dbReference>
<gene>
    <name evidence="8" type="ORF">OD750_019125</name>
</gene>
<keyword evidence="5 6" id="KW-0472">Membrane</keyword>
<dbReference type="GO" id="GO:0015086">
    <property type="term" value="F:cadmium ion transmembrane transporter activity"/>
    <property type="evidence" value="ECO:0007669"/>
    <property type="project" value="TreeGrafter"/>
</dbReference>
<dbReference type="GO" id="GO:0015093">
    <property type="term" value="F:ferrous iron transmembrane transporter activity"/>
    <property type="evidence" value="ECO:0007669"/>
    <property type="project" value="TreeGrafter"/>
</dbReference>
<feature type="transmembrane region" description="Helical" evidence="6">
    <location>
        <begin position="189"/>
        <end position="210"/>
    </location>
</feature>
<dbReference type="InterPro" id="IPR058533">
    <property type="entry name" value="Cation_efflux_TM"/>
</dbReference>
<feature type="transmembrane region" description="Helical" evidence="6">
    <location>
        <begin position="76"/>
        <end position="100"/>
    </location>
</feature>
<evidence type="ECO:0000256" key="3">
    <source>
        <dbReference type="ARBA" id="ARBA00022692"/>
    </source>
</evidence>
<evidence type="ECO:0000313" key="8">
    <source>
        <dbReference type="EMBL" id="MDC8014664.1"/>
    </source>
</evidence>
<feature type="transmembrane region" description="Helical" evidence="6">
    <location>
        <begin position="112"/>
        <end position="132"/>
    </location>
</feature>
<reference evidence="8" key="1">
    <citation type="submission" date="2023-02" db="EMBL/GenBank/DDBJ databases">
        <title>Tahibacter soli sp. nov. isolated from soil.</title>
        <authorList>
            <person name="Baek J.H."/>
            <person name="Lee J.K."/>
            <person name="Choi D.G."/>
            <person name="Jeon C.O."/>
        </authorList>
    </citation>
    <scope>NUCLEOTIDE SEQUENCE</scope>
    <source>
        <strain evidence="8">BL</strain>
    </source>
</reference>
<keyword evidence="4 6" id="KW-1133">Transmembrane helix</keyword>
<dbReference type="SUPFAM" id="SSF161111">
    <property type="entry name" value="Cation efflux protein transmembrane domain-like"/>
    <property type="match status" value="1"/>
</dbReference>
<dbReference type="RefSeq" id="WP_263542123.1">
    <property type="nucleotide sequence ID" value="NZ_JAOVZO020000018.1"/>
</dbReference>
<evidence type="ECO:0000256" key="5">
    <source>
        <dbReference type="ARBA" id="ARBA00023136"/>
    </source>
</evidence>
<dbReference type="Proteomes" id="UP001139971">
    <property type="component" value="Unassembled WGS sequence"/>
</dbReference>
<evidence type="ECO:0000313" key="9">
    <source>
        <dbReference type="Proteomes" id="UP001139971"/>
    </source>
</evidence>
<dbReference type="GO" id="GO:0005886">
    <property type="term" value="C:plasma membrane"/>
    <property type="evidence" value="ECO:0007669"/>
    <property type="project" value="TreeGrafter"/>
</dbReference>
<dbReference type="PANTHER" id="PTHR43840:SF15">
    <property type="entry name" value="MITOCHONDRIAL METAL TRANSPORTER 1-RELATED"/>
    <property type="match status" value="1"/>
</dbReference>
<evidence type="ECO:0000256" key="1">
    <source>
        <dbReference type="ARBA" id="ARBA00004141"/>
    </source>
</evidence>
<evidence type="ECO:0000256" key="2">
    <source>
        <dbReference type="ARBA" id="ARBA00022448"/>
    </source>
</evidence>
<feature type="domain" description="Cation efflux protein transmembrane" evidence="7">
    <location>
        <begin position="14"/>
        <end position="210"/>
    </location>
</feature>
<dbReference type="InterPro" id="IPR050291">
    <property type="entry name" value="CDF_Transporter"/>
</dbReference>
<sequence length="303" mass="32402">MSSIDTAHEQRLLKFSILATLAIGATCVAAGVLLRSQAIAFDGFYSLIDVVLTTGALAVSRLVASEGSRRFQFGYWHLEPLVVVFNAAVLAMTCGYAAITAVQDLIEGGRDIAFGIGAAWAALVGAFSLVMAQYVRRQSKVQGSALLALDARGWLIGGAINLAVLVGFALAAAIDGTAYAHWTRYIDPAVLLALTLCLLPVPLASLLPALREVLQLAPDALDSKVHAVMRDVVRERGYLDYASYVAKVGRMRFIDIHILLTPEATLGAMGDVDAVRAAIAGRIGGDLRAEWVTIMFTSRRDWL</sequence>
<feature type="transmembrane region" description="Helical" evidence="6">
    <location>
        <begin position="12"/>
        <end position="32"/>
    </location>
</feature>
<dbReference type="Gene3D" id="1.20.1510.10">
    <property type="entry name" value="Cation efflux protein transmembrane domain"/>
    <property type="match status" value="1"/>
</dbReference>
<comment type="caution">
    <text evidence="8">The sequence shown here is derived from an EMBL/GenBank/DDBJ whole genome shotgun (WGS) entry which is preliminary data.</text>
</comment>
<evidence type="ECO:0000259" key="7">
    <source>
        <dbReference type="Pfam" id="PF01545"/>
    </source>
</evidence>